<keyword evidence="8" id="KW-1185">Reference proteome</keyword>
<feature type="domain" description="C-type lectin" evidence="3">
    <location>
        <begin position="439"/>
        <end position="555"/>
    </location>
</feature>
<keyword evidence="1" id="KW-0472">Membrane</keyword>
<evidence type="ECO:0000259" key="5">
    <source>
        <dbReference type="PROSITE" id="PS51212"/>
    </source>
</evidence>
<dbReference type="InterPro" id="IPR001304">
    <property type="entry name" value="C-type_lectin-like"/>
</dbReference>
<dbReference type="Pfam" id="PF01822">
    <property type="entry name" value="WSC"/>
    <property type="match status" value="1"/>
</dbReference>
<dbReference type="SMART" id="SM00321">
    <property type="entry name" value="WSC"/>
    <property type="match status" value="1"/>
</dbReference>
<dbReference type="OrthoDB" id="6155896at2759"/>
<dbReference type="CDD" id="cd00037">
    <property type="entry name" value="CLECT"/>
    <property type="match status" value="2"/>
</dbReference>
<dbReference type="PROSITE" id="PS50041">
    <property type="entry name" value="C_TYPE_LECTIN_2"/>
    <property type="match status" value="2"/>
</dbReference>
<keyword evidence="1" id="KW-0812">Transmembrane</keyword>
<reference evidence="8" key="1">
    <citation type="submission" date="2012-12" db="EMBL/GenBank/DDBJ databases">
        <authorList>
            <person name="Hellsten U."/>
            <person name="Grimwood J."/>
            <person name="Chapman J.A."/>
            <person name="Shapiro H."/>
            <person name="Aerts A."/>
            <person name="Otillar R.P."/>
            <person name="Terry A.Y."/>
            <person name="Boore J.L."/>
            <person name="Simakov O."/>
            <person name="Marletaz F."/>
            <person name="Cho S.-J."/>
            <person name="Edsinger-Gonzales E."/>
            <person name="Havlak P."/>
            <person name="Kuo D.-H."/>
            <person name="Larsson T."/>
            <person name="Lv J."/>
            <person name="Arendt D."/>
            <person name="Savage R."/>
            <person name="Osoegawa K."/>
            <person name="de Jong P."/>
            <person name="Lindberg D.R."/>
            <person name="Seaver E.C."/>
            <person name="Weisblat D.A."/>
            <person name="Putnam N.H."/>
            <person name="Grigoriev I.V."/>
            <person name="Rokhsar D.S."/>
        </authorList>
    </citation>
    <scope>NUCLEOTIDE SEQUENCE</scope>
    <source>
        <strain evidence="8">I ESC-2004</strain>
    </source>
</reference>
<dbReference type="InterPro" id="IPR036465">
    <property type="entry name" value="vWFA_dom_sf"/>
</dbReference>
<accession>R7UF04</accession>
<dbReference type="InterPro" id="IPR050525">
    <property type="entry name" value="ECM_Assembly_Org"/>
</dbReference>
<feature type="domain" description="WSC" evidence="5">
    <location>
        <begin position="333"/>
        <end position="423"/>
    </location>
</feature>
<dbReference type="InterPro" id="IPR016187">
    <property type="entry name" value="CTDL_fold"/>
</dbReference>
<feature type="signal peptide" evidence="2">
    <location>
        <begin position="1"/>
        <end position="17"/>
    </location>
</feature>
<evidence type="ECO:0000259" key="4">
    <source>
        <dbReference type="PROSITE" id="PS50234"/>
    </source>
</evidence>
<dbReference type="EMBL" id="AMQN01001687">
    <property type="status" value="NOT_ANNOTATED_CDS"/>
    <property type="molecule type" value="Genomic_DNA"/>
</dbReference>
<dbReference type="Proteomes" id="UP000014760">
    <property type="component" value="Unassembled WGS sequence"/>
</dbReference>
<keyword evidence="1" id="KW-1133">Transmembrane helix</keyword>
<dbReference type="Pfam" id="PF00059">
    <property type="entry name" value="Lectin_C"/>
    <property type="match status" value="2"/>
</dbReference>
<evidence type="ECO:0008006" key="9">
    <source>
        <dbReference type="Google" id="ProtNLM"/>
    </source>
</evidence>
<evidence type="ECO:0000256" key="2">
    <source>
        <dbReference type="SAM" id="SignalP"/>
    </source>
</evidence>
<dbReference type="Gene3D" id="3.40.50.410">
    <property type="entry name" value="von Willebrand factor, type A domain"/>
    <property type="match status" value="1"/>
</dbReference>
<dbReference type="InterPro" id="IPR016186">
    <property type="entry name" value="C-type_lectin-like/link_sf"/>
</dbReference>
<dbReference type="InterPro" id="IPR002035">
    <property type="entry name" value="VWF_A"/>
</dbReference>
<dbReference type="SMART" id="SM00327">
    <property type="entry name" value="VWA"/>
    <property type="match status" value="1"/>
</dbReference>
<protein>
    <recommendedName>
        <fullName evidence="9">C-type lectin domain-containing protein</fullName>
    </recommendedName>
</protein>
<evidence type="ECO:0000313" key="7">
    <source>
        <dbReference type="EnsemblMetazoa" id="CapteP191278"/>
    </source>
</evidence>
<name>R7UF04_CAPTE</name>
<sequence length="690" mass="76497">MRVSLTTALLLFTLTEAQKIKCNKRANGYCYLLRTDSQQSWTEAQNSCFSFGGVLASVRNEATEDVLLQILQENNINYGSVWVGGKMENPLELTGDPEGRWRWLPDPSTEDEIVPTACGADFPTLRRKLDEPAPIDLTILVDGSGSLEAYFTEVKTFVKNVTDLFTIGENDTRVSVVLFGNSAEVQFYLNDHYTKEDVHNAIDNIQHREENTNICAALNVLRKDVLTLEKGDRPSVPNMVIVFSDGVSTLKKDKTIPEAVKAQDEGNSLFVVGVTSAIDLDEIVGMTSPPKQQDFNYWLLPTFDDLQAKSFLHKLRNSICYFQRRKLILDLHTLQNQGCYNDLGSYRDLRDEVTLSGDVTPPNCIAACRNAGYTFAGVQTPDSCYCGFEFGVHGIADRCTTKCTDDDDYVCGGPNKMVVYRADASCNPTQRQNGEFIELSDGCLFVSTGSFDWYSARQVCYSMEGDLMTLGNRGLSDRVSSIISSNAQVPDEAYWVGLYRRMFYWADETSWTLLKYANFGDGEPDLSKGECLTLNGDDGKWYATNCDNSLYYICQFETFQSDLPPEETTTYDLPETTAVSGTLEPGSAGASTNESSDDWNIIYIVLICIVCFLVLAAIIFAVLFARYKMKSRGSGAGYVAGGHKVAPVEKVRAYDARGSAANPGTGDIYADPFDGYSDSNSGNFLVYNNY</sequence>
<dbReference type="SUPFAM" id="SSF53300">
    <property type="entry name" value="vWA-like"/>
    <property type="match status" value="1"/>
</dbReference>
<keyword evidence="2" id="KW-0732">Signal</keyword>
<gene>
    <name evidence="6" type="ORF">CAPTEDRAFT_191278</name>
</gene>
<feature type="transmembrane region" description="Helical" evidence="1">
    <location>
        <begin position="601"/>
        <end position="625"/>
    </location>
</feature>
<dbReference type="HOGENOM" id="CLU_399150_0_0_1"/>
<dbReference type="InterPro" id="IPR002889">
    <property type="entry name" value="WSC_carb-bd"/>
</dbReference>
<dbReference type="STRING" id="283909.R7UF04"/>
<dbReference type="Gene3D" id="3.10.100.10">
    <property type="entry name" value="Mannose-Binding Protein A, subunit A"/>
    <property type="match status" value="2"/>
</dbReference>
<feature type="chain" id="PRO_5008787940" description="C-type lectin domain-containing protein" evidence="2">
    <location>
        <begin position="18"/>
        <end position="690"/>
    </location>
</feature>
<dbReference type="EMBL" id="KB304598">
    <property type="protein sequence ID" value="ELU01857.1"/>
    <property type="molecule type" value="Genomic_DNA"/>
</dbReference>
<dbReference type="SMART" id="SM00034">
    <property type="entry name" value="CLECT"/>
    <property type="match status" value="2"/>
</dbReference>
<evidence type="ECO:0000313" key="8">
    <source>
        <dbReference type="Proteomes" id="UP000014760"/>
    </source>
</evidence>
<evidence type="ECO:0000259" key="3">
    <source>
        <dbReference type="PROSITE" id="PS50041"/>
    </source>
</evidence>
<dbReference type="PROSITE" id="PS50234">
    <property type="entry name" value="VWFA"/>
    <property type="match status" value="1"/>
</dbReference>
<feature type="domain" description="C-type lectin" evidence="3">
    <location>
        <begin position="26"/>
        <end position="103"/>
    </location>
</feature>
<dbReference type="PANTHER" id="PTHR24020">
    <property type="entry name" value="COLLAGEN ALPHA"/>
    <property type="match status" value="1"/>
</dbReference>
<reference evidence="7" key="3">
    <citation type="submission" date="2015-06" db="UniProtKB">
        <authorList>
            <consortium name="EnsemblMetazoa"/>
        </authorList>
    </citation>
    <scope>IDENTIFICATION</scope>
</reference>
<feature type="domain" description="VWFA" evidence="4">
    <location>
        <begin position="136"/>
        <end position="315"/>
    </location>
</feature>
<dbReference type="EnsemblMetazoa" id="CapteT191278">
    <property type="protein sequence ID" value="CapteP191278"/>
    <property type="gene ID" value="CapteG191278"/>
</dbReference>
<reference evidence="6 8" key="2">
    <citation type="journal article" date="2013" name="Nature">
        <title>Insights into bilaterian evolution from three spiralian genomes.</title>
        <authorList>
            <person name="Simakov O."/>
            <person name="Marletaz F."/>
            <person name="Cho S.J."/>
            <person name="Edsinger-Gonzales E."/>
            <person name="Havlak P."/>
            <person name="Hellsten U."/>
            <person name="Kuo D.H."/>
            <person name="Larsson T."/>
            <person name="Lv J."/>
            <person name="Arendt D."/>
            <person name="Savage R."/>
            <person name="Osoegawa K."/>
            <person name="de Jong P."/>
            <person name="Grimwood J."/>
            <person name="Chapman J.A."/>
            <person name="Shapiro H."/>
            <person name="Aerts A."/>
            <person name="Otillar R.P."/>
            <person name="Terry A.Y."/>
            <person name="Boore J.L."/>
            <person name="Grigoriev I.V."/>
            <person name="Lindberg D.R."/>
            <person name="Seaver E.C."/>
            <person name="Weisblat D.A."/>
            <person name="Putnam N.H."/>
            <person name="Rokhsar D.S."/>
        </authorList>
    </citation>
    <scope>NUCLEOTIDE SEQUENCE</scope>
    <source>
        <strain evidence="6 8">I ESC-2004</strain>
    </source>
</reference>
<dbReference type="Pfam" id="PF00092">
    <property type="entry name" value="VWA"/>
    <property type="match status" value="1"/>
</dbReference>
<evidence type="ECO:0000313" key="6">
    <source>
        <dbReference type="EMBL" id="ELU01857.1"/>
    </source>
</evidence>
<dbReference type="SUPFAM" id="SSF56436">
    <property type="entry name" value="C-type lectin-like"/>
    <property type="match status" value="2"/>
</dbReference>
<proteinExistence type="predicted"/>
<evidence type="ECO:0000256" key="1">
    <source>
        <dbReference type="SAM" id="Phobius"/>
    </source>
</evidence>
<organism evidence="6">
    <name type="scientific">Capitella teleta</name>
    <name type="common">Polychaete worm</name>
    <dbReference type="NCBI Taxonomy" id="283909"/>
    <lineage>
        <taxon>Eukaryota</taxon>
        <taxon>Metazoa</taxon>
        <taxon>Spiralia</taxon>
        <taxon>Lophotrochozoa</taxon>
        <taxon>Annelida</taxon>
        <taxon>Polychaeta</taxon>
        <taxon>Sedentaria</taxon>
        <taxon>Scolecida</taxon>
        <taxon>Capitellidae</taxon>
        <taxon>Capitella</taxon>
    </lineage>
</organism>
<dbReference type="PROSITE" id="PS51212">
    <property type="entry name" value="WSC"/>
    <property type="match status" value="1"/>
</dbReference>
<dbReference type="AlphaFoldDB" id="R7UF04"/>
<dbReference type="PANTHER" id="PTHR24020:SF20">
    <property type="entry name" value="PH DOMAIN-CONTAINING PROTEIN"/>
    <property type="match status" value="1"/>
</dbReference>